<dbReference type="EMBL" id="JACNYK010000002">
    <property type="protein sequence ID" value="MBD1426033.1"/>
    <property type="molecule type" value="Genomic_DNA"/>
</dbReference>
<evidence type="ECO:0000313" key="3">
    <source>
        <dbReference type="Proteomes" id="UP000606494"/>
    </source>
</evidence>
<name>A0ABR7Y3Z6_9SPHI</name>
<feature type="compositionally biased region" description="Basic and acidic residues" evidence="1">
    <location>
        <begin position="39"/>
        <end position="59"/>
    </location>
</feature>
<comment type="caution">
    <text evidence="2">The sequence shown here is derived from an EMBL/GenBank/DDBJ whole genome shotgun (WGS) entry which is preliminary data.</text>
</comment>
<evidence type="ECO:0000256" key="1">
    <source>
        <dbReference type="SAM" id="MobiDB-lite"/>
    </source>
</evidence>
<keyword evidence="3" id="KW-1185">Reference proteome</keyword>
<protein>
    <submittedName>
        <fullName evidence="2">Uncharacterized protein</fullName>
    </submittedName>
</protein>
<dbReference type="RefSeq" id="WP_190309136.1">
    <property type="nucleotide sequence ID" value="NZ_JACNYK010000002.1"/>
</dbReference>
<gene>
    <name evidence="2" type="ORF">H8B17_10610</name>
</gene>
<organism evidence="2 3">
    <name type="scientific">Sphingobacterium arenae</name>
    <dbReference type="NCBI Taxonomy" id="1280598"/>
    <lineage>
        <taxon>Bacteria</taxon>
        <taxon>Pseudomonadati</taxon>
        <taxon>Bacteroidota</taxon>
        <taxon>Sphingobacteriia</taxon>
        <taxon>Sphingobacteriales</taxon>
        <taxon>Sphingobacteriaceae</taxon>
        <taxon>Sphingobacterium</taxon>
    </lineage>
</organism>
<proteinExistence type="predicted"/>
<sequence>MKNEIKEFDEQQTYLPKNSQEMINLSEQRDSANEASADDPTHDEERFSKFPEKTPAESDVVKHAQRLAVNYVRSLLLF</sequence>
<feature type="region of interest" description="Disordered" evidence="1">
    <location>
        <begin position="1"/>
        <end position="59"/>
    </location>
</feature>
<reference evidence="2 3" key="1">
    <citation type="submission" date="2020-08" db="EMBL/GenBank/DDBJ databases">
        <title>Sphingobacterium sp. DN00404 isolated from aquaculture water.</title>
        <authorList>
            <person name="Zhang M."/>
        </authorList>
    </citation>
    <scope>NUCLEOTIDE SEQUENCE [LARGE SCALE GENOMIC DNA]</scope>
    <source>
        <strain evidence="2 3">KCTC 32294</strain>
    </source>
</reference>
<dbReference type="Proteomes" id="UP000606494">
    <property type="component" value="Unassembled WGS sequence"/>
</dbReference>
<evidence type="ECO:0000313" key="2">
    <source>
        <dbReference type="EMBL" id="MBD1426033.1"/>
    </source>
</evidence>
<accession>A0ABR7Y3Z6</accession>
<feature type="compositionally biased region" description="Polar residues" evidence="1">
    <location>
        <begin position="11"/>
        <end position="26"/>
    </location>
</feature>